<keyword evidence="12" id="KW-1185">Reference proteome</keyword>
<dbReference type="PANTHER" id="PTHR11953:SF2">
    <property type="entry name" value="EXOSOME COMPLEX COMPONENT MTR3"/>
    <property type="match status" value="1"/>
</dbReference>
<dbReference type="EMBL" id="CP111019">
    <property type="protein sequence ID" value="WAR11832.1"/>
    <property type="molecule type" value="Genomic_DNA"/>
</dbReference>
<sequence>MPTDTRRINGPESSISPYAFVKSKQLTDKTGLITQAQGSSYIEQDGTKVICAVYGPRAVIKREEFSMQGQMTCEFKFAPFSCRQRRQHMQDAEEKDYSVQLLEALEPAVLLHKFPKAQVNIYITVLQNDGTLAASMTCASMALADAGIEMYDLVTGCSARIKGDTILMDPCSSEEYSDKDSATVNNGSVTVGIMPSLNQISAAIRQCVDVCIQLYPVCQQSLTSAVEDLIQKGSDT</sequence>
<dbReference type="PANTHER" id="PTHR11953">
    <property type="entry name" value="EXOSOME COMPLEX COMPONENT"/>
    <property type="match status" value="1"/>
</dbReference>
<evidence type="ECO:0000259" key="9">
    <source>
        <dbReference type="Pfam" id="PF01138"/>
    </source>
</evidence>
<keyword evidence="7" id="KW-0694">RNA-binding</keyword>
<dbReference type="EMBL" id="CP111019">
    <property type="protein sequence ID" value="WAR11742.1"/>
    <property type="molecule type" value="Genomic_DNA"/>
</dbReference>
<comment type="subcellular location">
    <subcellularLocation>
        <location evidence="2">Cytoplasm</location>
    </subcellularLocation>
    <subcellularLocation>
        <location evidence="1">Nucleus</location>
    </subcellularLocation>
</comment>
<dbReference type="Pfam" id="PF01138">
    <property type="entry name" value="RNase_PH"/>
    <property type="match status" value="1"/>
</dbReference>
<feature type="domain" description="Exoribonuclease phosphorolytic" evidence="9">
    <location>
        <begin position="26"/>
        <end position="149"/>
    </location>
</feature>
<evidence type="ECO:0000256" key="8">
    <source>
        <dbReference type="ARBA" id="ARBA00023242"/>
    </source>
</evidence>
<dbReference type="SUPFAM" id="SSF54211">
    <property type="entry name" value="Ribosomal protein S5 domain 2-like"/>
    <property type="match status" value="1"/>
</dbReference>
<dbReference type="Proteomes" id="UP001164746">
    <property type="component" value="Chromosome 8"/>
</dbReference>
<dbReference type="Gene3D" id="3.30.230.70">
    <property type="entry name" value="GHMP Kinase, N-terminal domain"/>
    <property type="match status" value="1"/>
</dbReference>
<evidence type="ECO:0000256" key="2">
    <source>
        <dbReference type="ARBA" id="ARBA00004496"/>
    </source>
</evidence>
<evidence type="ECO:0000256" key="6">
    <source>
        <dbReference type="ARBA" id="ARBA00022835"/>
    </source>
</evidence>
<protein>
    <submittedName>
        <fullName evidence="10">EXOS6-like protein</fullName>
    </submittedName>
</protein>
<reference evidence="10" key="1">
    <citation type="submission" date="2022-11" db="EMBL/GenBank/DDBJ databases">
        <title>Centuries of genome instability and evolution in soft-shell clam transmissible cancer (bioRxiv).</title>
        <authorList>
            <person name="Hart S.F.M."/>
            <person name="Yonemitsu M.A."/>
            <person name="Giersch R.M."/>
            <person name="Beal B.F."/>
            <person name="Arriagada G."/>
            <person name="Davis B.W."/>
            <person name="Ostrander E.A."/>
            <person name="Goff S.P."/>
            <person name="Metzger M.J."/>
        </authorList>
    </citation>
    <scope>NUCLEOTIDE SEQUENCE</scope>
    <source>
        <strain evidence="10">MELC-2E11</strain>
        <tissue evidence="10">Siphon/mantle</tissue>
    </source>
</reference>
<evidence type="ECO:0000313" key="10">
    <source>
        <dbReference type="EMBL" id="WAR11742.1"/>
    </source>
</evidence>
<comment type="similarity">
    <text evidence="3">Belongs to the RNase PH family.</text>
</comment>
<organism evidence="10 12">
    <name type="scientific">Mya arenaria</name>
    <name type="common">Soft-shell clam</name>
    <dbReference type="NCBI Taxonomy" id="6604"/>
    <lineage>
        <taxon>Eukaryota</taxon>
        <taxon>Metazoa</taxon>
        <taxon>Spiralia</taxon>
        <taxon>Lophotrochozoa</taxon>
        <taxon>Mollusca</taxon>
        <taxon>Bivalvia</taxon>
        <taxon>Autobranchia</taxon>
        <taxon>Heteroconchia</taxon>
        <taxon>Euheterodonta</taxon>
        <taxon>Imparidentia</taxon>
        <taxon>Neoheterodontei</taxon>
        <taxon>Myida</taxon>
        <taxon>Myoidea</taxon>
        <taxon>Myidae</taxon>
        <taxon>Mya</taxon>
    </lineage>
</organism>
<keyword evidence="5" id="KW-0698">rRNA processing</keyword>
<evidence type="ECO:0000313" key="12">
    <source>
        <dbReference type="Proteomes" id="UP001164746"/>
    </source>
</evidence>
<evidence type="ECO:0000256" key="5">
    <source>
        <dbReference type="ARBA" id="ARBA00022552"/>
    </source>
</evidence>
<dbReference type="InterPro" id="IPR036345">
    <property type="entry name" value="ExoRNase_PH_dom2_sf"/>
</dbReference>
<dbReference type="InterPro" id="IPR027408">
    <property type="entry name" value="PNPase/RNase_PH_dom_sf"/>
</dbReference>
<evidence type="ECO:0000256" key="3">
    <source>
        <dbReference type="ARBA" id="ARBA00006678"/>
    </source>
</evidence>
<dbReference type="SUPFAM" id="SSF55666">
    <property type="entry name" value="Ribonuclease PH domain 2-like"/>
    <property type="match status" value="1"/>
</dbReference>
<keyword evidence="6" id="KW-0271">Exosome</keyword>
<keyword evidence="4" id="KW-0963">Cytoplasm</keyword>
<dbReference type="CDD" id="cd11371">
    <property type="entry name" value="RNase_PH_MTR3"/>
    <property type="match status" value="1"/>
</dbReference>
<proteinExistence type="inferred from homology"/>
<evidence type="ECO:0000256" key="7">
    <source>
        <dbReference type="ARBA" id="ARBA00022884"/>
    </source>
</evidence>
<gene>
    <name evidence="10" type="ORF">MAR_025922</name>
    <name evidence="11" type="ORF">MAR_026012</name>
</gene>
<name>A0ABY7ES26_MYAAR</name>
<keyword evidence="8" id="KW-0539">Nucleus</keyword>
<accession>A0ABY7ES26</accession>
<evidence type="ECO:0000313" key="11">
    <source>
        <dbReference type="EMBL" id="WAR11832.1"/>
    </source>
</evidence>
<evidence type="ECO:0000256" key="4">
    <source>
        <dbReference type="ARBA" id="ARBA00022490"/>
    </source>
</evidence>
<dbReference type="InterPro" id="IPR001247">
    <property type="entry name" value="ExoRNase_PH_dom1"/>
</dbReference>
<dbReference type="InterPro" id="IPR020568">
    <property type="entry name" value="Ribosomal_Su5_D2-typ_SF"/>
</dbReference>
<evidence type="ECO:0000256" key="1">
    <source>
        <dbReference type="ARBA" id="ARBA00004123"/>
    </source>
</evidence>
<dbReference type="InterPro" id="IPR050080">
    <property type="entry name" value="RNase_PH"/>
</dbReference>